<evidence type="ECO:0000313" key="3">
    <source>
        <dbReference type="Proteomes" id="UP001589867"/>
    </source>
</evidence>
<evidence type="ECO:0000313" key="2">
    <source>
        <dbReference type="EMBL" id="MFC0527159.1"/>
    </source>
</evidence>
<dbReference type="RefSeq" id="WP_377246521.1">
    <property type="nucleotide sequence ID" value="NZ_JBHLUH010000007.1"/>
</dbReference>
<sequence length="438" mass="44364">MTGGDRGRAGNDRVPAGGSGDTPEEAAQSGGATTPGWLTDSGRFRRIGSALNWVADRVVVVGADPAGAVAAMAAGIRSEQDVVTVIAPLDAFDDWSVVATVLPIAVPPGSRARVAVPGTAGGLAGRLARELTATLDAPRTELLLVPGGSLFAVDGWLRHTPDGVTAPAGLRIPRPPWEEDVDACCAAAATAPGELVLLPVPAGMWLFRHPAGTPMPELDDIAYGVPVDPARPLLLVGRPGQPEPGEEVLSAVLDGLPPRLRRHLVLAPYGSATVTARVAAKLAREVDHPVAVRTRPPIAAEGNTPADPVEGTTGVPVPAIQRVLVLREPPTRAGDADSRSALPDGPAPPAAGMGGSGSVAFEPGGSAPDGPASPVAPGTGAEAVHLVRLPVGPRSSSGAGAPDATAWLGETTVPLPVGPPPVRPSPFRVLARHSVRWS</sequence>
<feature type="region of interest" description="Disordered" evidence="1">
    <location>
        <begin position="1"/>
        <end position="39"/>
    </location>
</feature>
<comment type="caution">
    <text evidence="2">The sequence shown here is derived from an EMBL/GenBank/DDBJ whole genome shotgun (WGS) entry which is preliminary data.</text>
</comment>
<protein>
    <recommendedName>
        <fullName evidence="4">Tetrapyrrole methylase domain-containing protein</fullName>
    </recommendedName>
</protein>
<proteinExistence type="predicted"/>
<evidence type="ECO:0000256" key="1">
    <source>
        <dbReference type="SAM" id="MobiDB-lite"/>
    </source>
</evidence>
<feature type="compositionally biased region" description="Basic and acidic residues" evidence="1">
    <location>
        <begin position="1"/>
        <end position="11"/>
    </location>
</feature>
<reference evidence="2 3" key="1">
    <citation type="submission" date="2024-09" db="EMBL/GenBank/DDBJ databases">
        <authorList>
            <person name="Sun Q."/>
            <person name="Mori K."/>
        </authorList>
    </citation>
    <scope>NUCLEOTIDE SEQUENCE [LARGE SCALE GENOMIC DNA]</scope>
    <source>
        <strain evidence="2 3">TBRC 3947</strain>
    </source>
</reference>
<organism evidence="2 3">
    <name type="scientific">Phytohabitans kaempferiae</name>
    <dbReference type="NCBI Taxonomy" id="1620943"/>
    <lineage>
        <taxon>Bacteria</taxon>
        <taxon>Bacillati</taxon>
        <taxon>Actinomycetota</taxon>
        <taxon>Actinomycetes</taxon>
        <taxon>Micromonosporales</taxon>
        <taxon>Micromonosporaceae</taxon>
    </lineage>
</organism>
<feature type="region of interest" description="Disordered" evidence="1">
    <location>
        <begin position="331"/>
        <end position="378"/>
    </location>
</feature>
<feature type="compositionally biased region" description="Low complexity" evidence="1">
    <location>
        <begin position="358"/>
        <end position="378"/>
    </location>
</feature>
<name>A0ABV6LY24_9ACTN</name>
<gene>
    <name evidence="2" type="ORF">ACFFIA_05760</name>
</gene>
<keyword evidence="3" id="KW-1185">Reference proteome</keyword>
<dbReference type="Proteomes" id="UP001589867">
    <property type="component" value="Unassembled WGS sequence"/>
</dbReference>
<dbReference type="EMBL" id="JBHLUH010000007">
    <property type="protein sequence ID" value="MFC0527159.1"/>
    <property type="molecule type" value="Genomic_DNA"/>
</dbReference>
<evidence type="ECO:0008006" key="4">
    <source>
        <dbReference type="Google" id="ProtNLM"/>
    </source>
</evidence>
<accession>A0ABV6LY24</accession>